<gene>
    <name evidence="2" type="ORF">DFH08DRAFT_817083</name>
</gene>
<feature type="compositionally biased region" description="Pro residues" evidence="1">
    <location>
        <begin position="26"/>
        <end position="51"/>
    </location>
</feature>
<dbReference type="Proteomes" id="UP001218218">
    <property type="component" value="Unassembled WGS sequence"/>
</dbReference>
<evidence type="ECO:0000256" key="1">
    <source>
        <dbReference type="SAM" id="MobiDB-lite"/>
    </source>
</evidence>
<keyword evidence="3" id="KW-1185">Reference proteome</keyword>
<reference evidence="2" key="1">
    <citation type="submission" date="2023-03" db="EMBL/GenBank/DDBJ databases">
        <title>Massive genome expansion in bonnet fungi (Mycena s.s.) driven by repeated elements and novel gene families across ecological guilds.</title>
        <authorList>
            <consortium name="Lawrence Berkeley National Laboratory"/>
            <person name="Harder C.B."/>
            <person name="Miyauchi S."/>
            <person name="Viragh M."/>
            <person name="Kuo A."/>
            <person name="Thoen E."/>
            <person name="Andreopoulos B."/>
            <person name="Lu D."/>
            <person name="Skrede I."/>
            <person name="Drula E."/>
            <person name="Henrissat B."/>
            <person name="Morin E."/>
            <person name="Kohler A."/>
            <person name="Barry K."/>
            <person name="LaButti K."/>
            <person name="Morin E."/>
            <person name="Salamov A."/>
            <person name="Lipzen A."/>
            <person name="Mereny Z."/>
            <person name="Hegedus B."/>
            <person name="Baldrian P."/>
            <person name="Stursova M."/>
            <person name="Weitz H."/>
            <person name="Taylor A."/>
            <person name="Grigoriev I.V."/>
            <person name="Nagy L.G."/>
            <person name="Martin F."/>
            <person name="Kauserud H."/>
        </authorList>
    </citation>
    <scope>NUCLEOTIDE SEQUENCE</scope>
    <source>
        <strain evidence="2">CBHHK002</strain>
    </source>
</reference>
<sequence>MVGNGLDLEIIAAGLLPSDFLGVTLPTPPPPLSPTPVPSPPAVHTPSPPPITVLEAEEPLPMPMPSQPSAPLSRKRARVWGTQVHSPKASKSSASQPEGQKPPTICIPSAHAHSNAGRDPTQIPRAFPSEAPRSKGAIICTLFPPCKRCNNSGRLCTLEVEHPLAAKTPRCCSPCKAVHMNCPNWTKFSNAYKSGDDEVLRGFQIWLWEHLGEGSYTPRHPNPWWLDLSQTHIRSPTVKVLSGSKAESSEDEVPTPKRRKTLCPHRPEMVEVTDEDDAPTLADDPQNYDLEEEDVQMPSLGSSIAADDRNYDSEQQVSFSRTTLDDPLPLNARFLGFRLQPVAEILTASHSSFVEEIVRQSAKDAGDKEQLRSTLPLISEVFGQAGRFLG</sequence>
<dbReference type="EMBL" id="JARIHO010000044">
    <property type="protein sequence ID" value="KAJ7325405.1"/>
    <property type="molecule type" value="Genomic_DNA"/>
</dbReference>
<protein>
    <submittedName>
        <fullName evidence="2">Uncharacterized protein</fullName>
    </submittedName>
</protein>
<dbReference type="AlphaFoldDB" id="A0AAD6ZJQ3"/>
<feature type="region of interest" description="Disordered" evidence="1">
    <location>
        <begin position="26"/>
        <end position="102"/>
    </location>
</feature>
<feature type="compositionally biased region" description="Low complexity" evidence="1">
    <location>
        <begin position="86"/>
        <end position="97"/>
    </location>
</feature>
<feature type="region of interest" description="Disordered" evidence="1">
    <location>
        <begin position="240"/>
        <end position="261"/>
    </location>
</feature>
<name>A0AAD6ZJQ3_9AGAR</name>
<feature type="region of interest" description="Disordered" evidence="1">
    <location>
        <begin position="110"/>
        <end position="129"/>
    </location>
</feature>
<organism evidence="2 3">
    <name type="scientific">Mycena albidolilacea</name>
    <dbReference type="NCBI Taxonomy" id="1033008"/>
    <lineage>
        <taxon>Eukaryota</taxon>
        <taxon>Fungi</taxon>
        <taxon>Dikarya</taxon>
        <taxon>Basidiomycota</taxon>
        <taxon>Agaricomycotina</taxon>
        <taxon>Agaricomycetes</taxon>
        <taxon>Agaricomycetidae</taxon>
        <taxon>Agaricales</taxon>
        <taxon>Marasmiineae</taxon>
        <taxon>Mycenaceae</taxon>
        <taxon>Mycena</taxon>
    </lineage>
</organism>
<evidence type="ECO:0000313" key="3">
    <source>
        <dbReference type="Proteomes" id="UP001218218"/>
    </source>
</evidence>
<accession>A0AAD6ZJQ3</accession>
<proteinExistence type="predicted"/>
<evidence type="ECO:0000313" key="2">
    <source>
        <dbReference type="EMBL" id="KAJ7325405.1"/>
    </source>
</evidence>
<comment type="caution">
    <text evidence="2">The sequence shown here is derived from an EMBL/GenBank/DDBJ whole genome shotgun (WGS) entry which is preliminary data.</text>
</comment>